<dbReference type="Pfam" id="PF12484">
    <property type="entry name" value="PPE-SVP"/>
    <property type="match status" value="1"/>
</dbReference>
<dbReference type="PATRIC" id="fig|29311.18.peg.3578"/>
<dbReference type="InterPro" id="IPR022171">
    <property type="entry name" value="PPE_C"/>
</dbReference>
<dbReference type="AlphaFoldDB" id="A0A0I9TRR8"/>
<keyword evidence="3" id="KW-1185">Reference proteome</keyword>
<feature type="domain" description="PPE family C-terminal" evidence="1">
    <location>
        <begin position="22"/>
        <end position="79"/>
    </location>
</feature>
<reference evidence="2 3" key="1">
    <citation type="submission" date="2015-05" db="EMBL/GenBank/DDBJ databases">
        <title>Genome sequence of Mycobacterium haemophilum.</title>
        <authorList>
            <person name="Greninger A.L."/>
            <person name="Cunningham G."/>
            <person name="Miller S."/>
        </authorList>
    </citation>
    <scope>NUCLEOTIDE SEQUENCE [LARGE SCALE GENOMIC DNA]</scope>
    <source>
        <strain evidence="3">UC1</strain>
    </source>
</reference>
<evidence type="ECO:0000259" key="1">
    <source>
        <dbReference type="Pfam" id="PF12484"/>
    </source>
</evidence>
<evidence type="ECO:0000313" key="3">
    <source>
        <dbReference type="Proteomes" id="UP000036334"/>
    </source>
</evidence>
<dbReference type="EMBL" id="LDPR01000002">
    <property type="protein sequence ID" value="KLO38718.1"/>
    <property type="molecule type" value="Genomic_DNA"/>
</dbReference>
<name>A0A0I9TRR8_9MYCO</name>
<dbReference type="Proteomes" id="UP000036334">
    <property type="component" value="Unassembled WGS sequence"/>
</dbReference>
<accession>A0A0I9TRR8</accession>
<gene>
    <name evidence="2" type="ORF">ABH38_04050</name>
</gene>
<dbReference type="STRING" id="1202450.B586_06060"/>
<comment type="caution">
    <text evidence="2">The sequence shown here is derived from an EMBL/GenBank/DDBJ whole genome shotgun (WGS) entry which is preliminary data.</text>
</comment>
<sequence length="88" mass="9396">MGAAADFWDMTDWTGLDGPVVAGLGEATSVGRLSVPQSWETTHQATVGTPPSWPMGYLAAKAQAEEGQMLYGMPVENTAEMPHNPYDL</sequence>
<protein>
    <recommendedName>
        <fullName evidence="1">PPE family C-terminal domain-containing protein</fullName>
    </recommendedName>
</protein>
<organism evidence="2 3">
    <name type="scientific">Mycobacterium haemophilum</name>
    <dbReference type="NCBI Taxonomy" id="29311"/>
    <lineage>
        <taxon>Bacteria</taxon>
        <taxon>Bacillati</taxon>
        <taxon>Actinomycetota</taxon>
        <taxon>Actinomycetes</taxon>
        <taxon>Mycobacteriales</taxon>
        <taxon>Mycobacteriaceae</taxon>
        <taxon>Mycobacterium</taxon>
    </lineage>
</organism>
<proteinExistence type="predicted"/>
<evidence type="ECO:0000313" key="2">
    <source>
        <dbReference type="EMBL" id="KLO38718.1"/>
    </source>
</evidence>